<dbReference type="SUPFAM" id="SSF143011">
    <property type="entry name" value="RelE-like"/>
    <property type="match status" value="1"/>
</dbReference>
<dbReference type="PANTHER" id="PTHR41791:SF1">
    <property type="entry name" value="SSL7039 PROTEIN"/>
    <property type="match status" value="1"/>
</dbReference>
<accession>A0AA42BM93</accession>
<dbReference type="NCBIfam" id="TIGR02683">
    <property type="entry name" value="upstrm_HI1419"/>
    <property type="match status" value="1"/>
</dbReference>
<dbReference type="InterPro" id="IPR009241">
    <property type="entry name" value="HigB-like"/>
</dbReference>
<keyword evidence="2" id="KW-1185">Reference proteome</keyword>
<dbReference type="RefSeq" id="WP_254102101.1">
    <property type="nucleotide sequence ID" value="NZ_JANATA010000024.1"/>
</dbReference>
<name>A0AA42BM93_9ALTE</name>
<dbReference type="PANTHER" id="PTHR41791">
    <property type="entry name" value="SSL7039 PROTEIN"/>
    <property type="match status" value="1"/>
</dbReference>
<dbReference type="Pfam" id="PF05973">
    <property type="entry name" value="Gp49"/>
    <property type="match status" value="1"/>
</dbReference>
<organism evidence="1 2">
    <name type="scientific">Opacimonas viscosa</name>
    <dbReference type="NCBI Taxonomy" id="2961944"/>
    <lineage>
        <taxon>Bacteria</taxon>
        <taxon>Pseudomonadati</taxon>
        <taxon>Pseudomonadota</taxon>
        <taxon>Gammaproteobacteria</taxon>
        <taxon>Alteromonadales</taxon>
        <taxon>Alteromonadaceae</taxon>
        <taxon>Opacimonas</taxon>
    </lineage>
</organism>
<evidence type="ECO:0000313" key="1">
    <source>
        <dbReference type="EMBL" id="MCP3429580.1"/>
    </source>
</evidence>
<protein>
    <submittedName>
        <fullName evidence="1">Type II toxin-antitoxin system RelE/ParE family toxin</fullName>
    </submittedName>
</protein>
<dbReference type="PIRSF" id="PIRSF028744">
    <property type="entry name" value="Addict_mod_HI1419"/>
    <property type="match status" value="1"/>
</dbReference>
<dbReference type="EMBL" id="JANATA010000024">
    <property type="protein sequence ID" value="MCP3429580.1"/>
    <property type="molecule type" value="Genomic_DNA"/>
</dbReference>
<evidence type="ECO:0000313" key="2">
    <source>
        <dbReference type="Proteomes" id="UP001165413"/>
    </source>
</evidence>
<dbReference type="AlphaFoldDB" id="A0AA42BM93"/>
<proteinExistence type="predicted"/>
<dbReference type="InterPro" id="IPR014056">
    <property type="entry name" value="TypeIITA-like_toxin_pred"/>
</dbReference>
<dbReference type="Proteomes" id="UP001165413">
    <property type="component" value="Unassembled WGS sequence"/>
</dbReference>
<dbReference type="InterPro" id="IPR035093">
    <property type="entry name" value="RelE/ParE_toxin_dom_sf"/>
</dbReference>
<gene>
    <name evidence="1" type="ORF">NLF92_11560</name>
</gene>
<reference evidence="1" key="1">
    <citation type="submission" date="2022-07" db="EMBL/GenBank/DDBJ databases">
        <title>Characterization of the Novel Bacterium Alteromonas immobilis LMIT006 and Alteromonas gregis LMIT007.</title>
        <authorList>
            <person name="Lin X."/>
        </authorList>
    </citation>
    <scope>NUCLEOTIDE SEQUENCE</scope>
    <source>
        <strain evidence="1">LMIT007</strain>
    </source>
</reference>
<sequence>MKYEIITTEHFDKWLSKLKDKKAVNAISIRLLRAECGNLGDIKSVGSGISEMIIFVGKGYRVYFTIRDGKLIILLHGGHKDSQKADIKLAHAINQQLDCD</sequence>
<comment type="caution">
    <text evidence="1">The sequence shown here is derived from an EMBL/GenBank/DDBJ whole genome shotgun (WGS) entry which is preliminary data.</text>
</comment>